<dbReference type="Gene3D" id="2.170.210.10">
    <property type="entry name" value="DNA double-strand break repair and VJ recombination XRCC4, N-terminal"/>
    <property type="match status" value="1"/>
</dbReference>
<feature type="compositionally biased region" description="Basic residues" evidence="8">
    <location>
        <begin position="343"/>
        <end position="352"/>
    </location>
</feature>
<accession>A0A3M6TVJ7</accession>
<dbReference type="InterPro" id="IPR052287">
    <property type="entry name" value="NHEJ_factor"/>
</dbReference>
<dbReference type="GO" id="GO:0045027">
    <property type="term" value="F:DNA end binding"/>
    <property type="evidence" value="ECO:0007669"/>
    <property type="project" value="TreeGrafter"/>
</dbReference>
<name>A0A3M6TVJ7_POCDA</name>
<evidence type="ECO:0000256" key="1">
    <source>
        <dbReference type="ARBA" id="ARBA00004123"/>
    </source>
</evidence>
<protein>
    <recommendedName>
        <fullName evidence="7">Non-homologous end-joining factor 1</fullName>
    </recommendedName>
</protein>
<feature type="compositionally biased region" description="Low complexity" evidence="8">
    <location>
        <begin position="310"/>
        <end position="319"/>
    </location>
</feature>
<feature type="domain" description="XLF-like N-terminal" evidence="9">
    <location>
        <begin position="23"/>
        <end position="138"/>
    </location>
</feature>
<reference evidence="11 12" key="1">
    <citation type="journal article" date="2018" name="Sci. Rep.">
        <title>Comparative analysis of the Pocillopora damicornis genome highlights role of immune system in coral evolution.</title>
        <authorList>
            <person name="Cunning R."/>
            <person name="Bay R.A."/>
            <person name="Gillette P."/>
            <person name="Baker A.C."/>
            <person name="Traylor-Knowles N."/>
        </authorList>
    </citation>
    <scope>NUCLEOTIDE SEQUENCE [LARGE SCALE GENOMIC DNA]</scope>
    <source>
        <strain evidence="11">RSMAS</strain>
        <tissue evidence="11">Whole animal</tissue>
    </source>
</reference>
<evidence type="ECO:0000256" key="3">
    <source>
        <dbReference type="ARBA" id="ARBA00023125"/>
    </source>
</evidence>
<feature type="compositionally biased region" description="Basic and acidic residues" evidence="8">
    <location>
        <begin position="320"/>
        <end position="342"/>
    </location>
</feature>
<dbReference type="OMA" id="EFHCCPA"/>
<evidence type="ECO:0000259" key="9">
    <source>
        <dbReference type="Pfam" id="PF09302"/>
    </source>
</evidence>
<evidence type="ECO:0000256" key="2">
    <source>
        <dbReference type="ARBA" id="ARBA00022763"/>
    </source>
</evidence>
<dbReference type="EMBL" id="RCHS01002830">
    <property type="protein sequence ID" value="RMX45420.1"/>
    <property type="molecule type" value="Genomic_DNA"/>
</dbReference>
<dbReference type="PANTHER" id="PTHR32235:SF1">
    <property type="entry name" value="NON-HOMOLOGOUS END-JOINING FACTOR 1"/>
    <property type="match status" value="1"/>
</dbReference>
<evidence type="ECO:0000313" key="12">
    <source>
        <dbReference type="Proteomes" id="UP000275408"/>
    </source>
</evidence>
<dbReference type="GO" id="GO:0006303">
    <property type="term" value="P:double-strand break repair via nonhomologous end joining"/>
    <property type="evidence" value="ECO:0007669"/>
    <property type="project" value="UniProtKB-ARBA"/>
</dbReference>
<dbReference type="OrthoDB" id="5964017at2759"/>
<feature type="domain" description="XLF-like coiled-coil region" evidence="10">
    <location>
        <begin position="145"/>
        <end position="189"/>
    </location>
</feature>
<dbReference type="CDD" id="cd22285">
    <property type="entry name" value="HD_XLF_N"/>
    <property type="match status" value="1"/>
</dbReference>
<keyword evidence="4" id="KW-0234">DNA repair</keyword>
<dbReference type="InterPro" id="IPR038051">
    <property type="entry name" value="XRCC4-like_N_sf"/>
</dbReference>
<dbReference type="STRING" id="46731.A0A3M6TVJ7"/>
<keyword evidence="3" id="KW-0238">DNA-binding</keyword>
<keyword evidence="2" id="KW-0227">DNA damage</keyword>
<dbReference type="Pfam" id="PF09302">
    <property type="entry name" value="XLF"/>
    <property type="match status" value="1"/>
</dbReference>
<dbReference type="GO" id="GO:0032807">
    <property type="term" value="C:DNA ligase IV complex"/>
    <property type="evidence" value="ECO:0007669"/>
    <property type="project" value="TreeGrafter"/>
</dbReference>
<keyword evidence="5" id="KW-0539">Nucleus</keyword>
<dbReference type="InterPro" id="IPR015381">
    <property type="entry name" value="XLF-like_N"/>
</dbReference>
<sequence length="352" mass="40273">MAATIKRETSWRRRWKPNLNSQPWKHFSISGKSFLLKTMFVDADCSYEFCLWDFCTFWYEKVEHDEFEARAKKLNPNVEAKLTYLLKFMQKSVVEPNQKEEPLFIINQENSSSEDELVLKMKAKLQGGVPFVWEFHCSEGGKHMVGSQLVQPMLAMIAELNRRQAELCKLLRRKDQEIMDYKDSGACLSRKSLATSEFNEDTFKSKMILSQGFEDAVQDAVIQGLDDDSSELYKQVMIKTAWLAEKDLPEPDEDVEEADDIYGSVVIGGPSAPSWTDIPPPSLFGKEDEPLTTSPRVSPRKTPVTSPAKSSGMSLPSDSPSKDMELERREALQKRLAEEAERKKKKKRKVKL</sequence>
<organism evidence="11 12">
    <name type="scientific">Pocillopora damicornis</name>
    <name type="common">Cauliflower coral</name>
    <name type="synonym">Millepora damicornis</name>
    <dbReference type="NCBI Taxonomy" id="46731"/>
    <lineage>
        <taxon>Eukaryota</taxon>
        <taxon>Metazoa</taxon>
        <taxon>Cnidaria</taxon>
        <taxon>Anthozoa</taxon>
        <taxon>Hexacorallia</taxon>
        <taxon>Scleractinia</taxon>
        <taxon>Astrocoeniina</taxon>
        <taxon>Pocilloporidae</taxon>
        <taxon>Pocillopora</taxon>
    </lineage>
</organism>
<dbReference type="Pfam" id="PF21928">
    <property type="entry name" value="XLF_CC"/>
    <property type="match status" value="1"/>
</dbReference>
<comment type="similarity">
    <text evidence="6">Belongs to the XRCC4-XLF family. XLF subfamily.</text>
</comment>
<keyword evidence="12" id="KW-1185">Reference proteome</keyword>
<evidence type="ECO:0000256" key="7">
    <source>
        <dbReference type="ARBA" id="ARBA00044529"/>
    </source>
</evidence>
<proteinExistence type="inferred from homology"/>
<evidence type="ECO:0000256" key="6">
    <source>
        <dbReference type="ARBA" id="ARBA00025747"/>
    </source>
</evidence>
<evidence type="ECO:0000256" key="5">
    <source>
        <dbReference type="ARBA" id="ARBA00023242"/>
    </source>
</evidence>
<gene>
    <name evidence="11" type="ORF">pdam_00015706</name>
</gene>
<dbReference type="AlphaFoldDB" id="A0A3M6TVJ7"/>
<dbReference type="Gene3D" id="1.10.287.450">
    <property type="entry name" value="Helix hairpin bin"/>
    <property type="match status" value="1"/>
</dbReference>
<dbReference type="PANTHER" id="PTHR32235">
    <property type="entry name" value="NON-HOMOLOGOUS END-JOINING FACTOR 1"/>
    <property type="match status" value="1"/>
</dbReference>
<evidence type="ECO:0000313" key="11">
    <source>
        <dbReference type="EMBL" id="RMX45420.1"/>
    </source>
</evidence>
<comment type="caution">
    <text evidence="11">The sequence shown here is derived from an EMBL/GenBank/DDBJ whole genome shotgun (WGS) entry which is preliminary data.</text>
</comment>
<dbReference type="Proteomes" id="UP000275408">
    <property type="component" value="Unassembled WGS sequence"/>
</dbReference>
<dbReference type="InterPro" id="IPR053829">
    <property type="entry name" value="XLF-like_CC"/>
</dbReference>
<comment type="subcellular location">
    <subcellularLocation>
        <location evidence="1">Nucleus</location>
    </subcellularLocation>
</comment>
<evidence type="ECO:0000259" key="10">
    <source>
        <dbReference type="Pfam" id="PF21928"/>
    </source>
</evidence>
<evidence type="ECO:0000256" key="8">
    <source>
        <dbReference type="SAM" id="MobiDB-lite"/>
    </source>
</evidence>
<feature type="region of interest" description="Disordered" evidence="8">
    <location>
        <begin position="269"/>
        <end position="352"/>
    </location>
</feature>
<evidence type="ECO:0000256" key="4">
    <source>
        <dbReference type="ARBA" id="ARBA00023204"/>
    </source>
</evidence>